<dbReference type="Proteomes" id="UP000054653">
    <property type="component" value="Unassembled WGS sequence"/>
</dbReference>
<dbReference type="AlphaFoldDB" id="A0A0V0Z4Y0"/>
<evidence type="ECO:0000313" key="2">
    <source>
        <dbReference type="Proteomes" id="UP000054653"/>
    </source>
</evidence>
<name>A0A0V0Z4Y0_TRIBR</name>
<protein>
    <submittedName>
        <fullName evidence="1">Uncharacterized protein</fullName>
    </submittedName>
</protein>
<accession>A0A0V0Z4Y0</accession>
<gene>
    <name evidence="1" type="ORF">T03_450</name>
</gene>
<comment type="caution">
    <text evidence="1">The sequence shown here is derived from an EMBL/GenBank/DDBJ whole genome shotgun (WGS) entry which is preliminary data.</text>
</comment>
<evidence type="ECO:0000313" key="1">
    <source>
        <dbReference type="EMBL" id="KRY07623.1"/>
    </source>
</evidence>
<sequence>MNDFGRILLKMNDFRWKVLKMIDFVEIAYNERIWLKSA</sequence>
<proteinExistence type="predicted"/>
<reference evidence="1 2" key="1">
    <citation type="submission" date="2015-01" db="EMBL/GenBank/DDBJ databases">
        <title>Evolution of Trichinella species and genotypes.</title>
        <authorList>
            <person name="Korhonen P.K."/>
            <person name="Edoardo P."/>
            <person name="Giuseppe L.R."/>
            <person name="Gasser R.B."/>
        </authorList>
    </citation>
    <scope>NUCLEOTIDE SEQUENCE [LARGE SCALE GENOMIC DNA]</scope>
    <source>
        <strain evidence="1">ISS120</strain>
    </source>
</reference>
<organism evidence="1 2">
    <name type="scientific">Trichinella britovi</name>
    <name type="common">Parasitic roundworm</name>
    <dbReference type="NCBI Taxonomy" id="45882"/>
    <lineage>
        <taxon>Eukaryota</taxon>
        <taxon>Metazoa</taxon>
        <taxon>Ecdysozoa</taxon>
        <taxon>Nematoda</taxon>
        <taxon>Enoplea</taxon>
        <taxon>Dorylaimia</taxon>
        <taxon>Trichinellida</taxon>
        <taxon>Trichinellidae</taxon>
        <taxon>Trichinella</taxon>
    </lineage>
</organism>
<keyword evidence="2" id="KW-1185">Reference proteome</keyword>
<dbReference type="EMBL" id="JYDI01004094">
    <property type="protein sequence ID" value="KRY07623.1"/>
    <property type="molecule type" value="Genomic_DNA"/>
</dbReference>